<organism evidence="1 2">
    <name type="scientific">Paraburkholderia youngii</name>
    <dbReference type="NCBI Taxonomy" id="2782701"/>
    <lineage>
        <taxon>Bacteria</taxon>
        <taxon>Pseudomonadati</taxon>
        <taxon>Pseudomonadota</taxon>
        <taxon>Betaproteobacteria</taxon>
        <taxon>Burkholderiales</taxon>
        <taxon>Burkholderiaceae</taxon>
        <taxon>Paraburkholderia</taxon>
    </lineage>
</organism>
<sequence length="35" mass="3829">MVANKVDVTYHKTDLLEQRCPIKEESAAHVSGMAG</sequence>
<comment type="caution">
    <text evidence="1">The sequence shown here is derived from an EMBL/GenBank/DDBJ whole genome shotgun (WGS) entry which is preliminary data.</text>
</comment>
<evidence type="ECO:0000313" key="1">
    <source>
        <dbReference type="EMBL" id="MBB5404179.1"/>
    </source>
</evidence>
<name>A0A7W8LBX5_9BURK</name>
<reference evidence="1 2" key="1">
    <citation type="submission" date="2020-08" db="EMBL/GenBank/DDBJ databases">
        <title>Genomic Encyclopedia of Type Strains, Phase IV (KMG-V): Genome sequencing to study the core and pangenomes of soil and plant-associated prokaryotes.</title>
        <authorList>
            <person name="Whitman W."/>
        </authorList>
    </citation>
    <scope>NUCLEOTIDE SEQUENCE [LARGE SCALE GENOMIC DNA]</scope>
    <source>
        <strain evidence="1 2">JPY162</strain>
    </source>
</reference>
<evidence type="ECO:0000313" key="2">
    <source>
        <dbReference type="Proteomes" id="UP000592820"/>
    </source>
</evidence>
<dbReference type="EMBL" id="JACHDE010000018">
    <property type="protein sequence ID" value="MBB5404179.1"/>
    <property type="molecule type" value="Genomic_DNA"/>
</dbReference>
<proteinExistence type="predicted"/>
<dbReference type="AlphaFoldDB" id="A0A7W8LBX5"/>
<accession>A0A7W8LBX5</accession>
<dbReference type="Proteomes" id="UP000592820">
    <property type="component" value="Unassembled WGS sequence"/>
</dbReference>
<protein>
    <submittedName>
        <fullName evidence="1">Uncharacterized protein</fullName>
    </submittedName>
</protein>
<gene>
    <name evidence="1" type="ORF">HDG41_006275</name>
</gene>